<feature type="compositionally biased region" description="Polar residues" evidence="1">
    <location>
        <begin position="87"/>
        <end position="101"/>
    </location>
</feature>
<organism evidence="3">
    <name type="scientific">Zooxanthella nutricula</name>
    <dbReference type="NCBI Taxonomy" id="1333877"/>
    <lineage>
        <taxon>Eukaryota</taxon>
        <taxon>Sar</taxon>
        <taxon>Alveolata</taxon>
        <taxon>Dinophyceae</taxon>
        <taxon>Peridiniales</taxon>
        <taxon>Peridiniales incertae sedis</taxon>
        <taxon>Zooxanthella</taxon>
    </lineage>
</organism>
<dbReference type="EMBL" id="HBGW01047759">
    <property type="protein sequence ID" value="CAD9577586.1"/>
    <property type="molecule type" value="Transcribed_RNA"/>
</dbReference>
<protein>
    <submittedName>
        <fullName evidence="3">Uncharacterized protein</fullName>
    </submittedName>
</protein>
<dbReference type="EMBL" id="HBGW01047757">
    <property type="protein sequence ID" value="CAD9577579.1"/>
    <property type="molecule type" value="Transcribed_RNA"/>
</dbReference>
<sequence>MPHVNYWLPIVGADAARLSVFLLSTARSAKWGARRSFRRRLHMQRRPATSGGQTWAALVKCSRNDTHCLTTADACKRPKLAHGDPPQITQGSTTIKPDVNS</sequence>
<name>A0A6U6NDK6_9DINO</name>
<evidence type="ECO:0000256" key="1">
    <source>
        <dbReference type="SAM" id="MobiDB-lite"/>
    </source>
</evidence>
<feature type="region of interest" description="Disordered" evidence="1">
    <location>
        <begin position="78"/>
        <end position="101"/>
    </location>
</feature>
<evidence type="ECO:0000313" key="3">
    <source>
        <dbReference type="EMBL" id="CAD9577586.1"/>
    </source>
</evidence>
<gene>
    <name evidence="2" type="ORF">BRAN1462_LOCUS30408</name>
    <name evidence="3" type="ORF">BRAN1462_LOCUS30410</name>
</gene>
<reference evidence="3" key="1">
    <citation type="submission" date="2021-01" db="EMBL/GenBank/DDBJ databases">
        <authorList>
            <person name="Corre E."/>
            <person name="Pelletier E."/>
            <person name="Niang G."/>
            <person name="Scheremetjew M."/>
            <person name="Finn R."/>
            <person name="Kale V."/>
            <person name="Holt S."/>
            <person name="Cochrane G."/>
            <person name="Meng A."/>
            <person name="Brown T."/>
            <person name="Cohen L."/>
        </authorList>
    </citation>
    <scope>NUCLEOTIDE SEQUENCE</scope>
    <source>
        <strain evidence="3">RCC3387</strain>
    </source>
</reference>
<dbReference type="AlphaFoldDB" id="A0A6U6NDK6"/>
<accession>A0A6U6NDK6</accession>
<proteinExistence type="predicted"/>
<evidence type="ECO:0000313" key="2">
    <source>
        <dbReference type="EMBL" id="CAD9577579.1"/>
    </source>
</evidence>